<dbReference type="SMART" id="SM00409">
    <property type="entry name" value="IG"/>
    <property type="match status" value="1"/>
</dbReference>
<dbReference type="InterPro" id="IPR013106">
    <property type="entry name" value="Ig_V-set"/>
</dbReference>
<dbReference type="SMART" id="SM00406">
    <property type="entry name" value="IGv"/>
    <property type="match status" value="1"/>
</dbReference>
<dbReference type="CDD" id="cd00099">
    <property type="entry name" value="IgV"/>
    <property type="match status" value="1"/>
</dbReference>
<dbReference type="InterPro" id="IPR050150">
    <property type="entry name" value="IgV_Light_Chain"/>
</dbReference>
<dbReference type="SMART" id="SM00408">
    <property type="entry name" value="IGc2"/>
    <property type="match status" value="1"/>
</dbReference>
<dbReference type="Proteomes" id="UP000694549">
    <property type="component" value="Unplaced"/>
</dbReference>
<sequence length="262" mass="28508">KSGPPALMRVTHGTACCAQTRFPCAGAASAKEPWIQESPAQLWVSPGETAKLSCSISGSPWHANWYREKPDGSLEWIYESTAASKPNGKYSGMMRARGIFPLNISDVQREDSGYYYCTSSVSHSQFGKGTRLLVTGERGSVWRCWGHPLGHPWGHPWGTGFSHSLSDASEPKLSILVPVDAEEPSDFVPLLCHLPGSWNLTWVSAEHWNGAMNCTATERGTGRIVSETIGTGELEQPPPGHRGLCSVLGVCLRGLQARFFQP</sequence>
<dbReference type="AlphaFoldDB" id="A0A8B9VI75"/>
<dbReference type="SUPFAM" id="SSF48726">
    <property type="entry name" value="Immunoglobulin"/>
    <property type="match status" value="1"/>
</dbReference>
<dbReference type="InterPro" id="IPR003598">
    <property type="entry name" value="Ig_sub2"/>
</dbReference>
<dbReference type="PROSITE" id="PS50835">
    <property type="entry name" value="IG_LIKE"/>
    <property type="match status" value="1"/>
</dbReference>
<proteinExistence type="predicted"/>
<dbReference type="Ensembl" id="ENSAZOT00000025991.1">
    <property type="protein sequence ID" value="ENSAZOP00000024215.1"/>
    <property type="gene ID" value="ENSAZOG00000015605.1"/>
</dbReference>
<reference evidence="2" key="2">
    <citation type="submission" date="2025-09" db="UniProtKB">
        <authorList>
            <consortium name="Ensembl"/>
        </authorList>
    </citation>
    <scope>IDENTIFICATION</scope>
</reference>
<dbReference type="InterPro" id="IPR036179">
    <property type="entry name" value="Ig-like_dom_sf"/>
</dbReference>
<evidence type="ECO:0000259" key="1">
    <source>
        <dbReference type="PROSITE" id="PS50835"/>
    </source>
</evidence>
<keyword evidence="3" id="KW-1185">Reference proteome</keyword>
<dbReference type="InterPro" id="IPR003599">
    <property type="entry name" value="Ig_sub"/>
</dbReference>
<evidence type="ECO:0000313" key="2">
    <source>
        <dbReference type="Ensembl" id="ENSAZOP00000024215.1"/>
    </source>
</evidence>
<name>A0A8B9VI75_9AVES</name>
<protein>
    <recommendedName>
        <fullName evidence="1">Ig-like domain-containing protein</fullName>
    </recommendedName>
</protein>
<reference evidence="2" key="1">
    <citation type="submission" date="2025-08" db="UniProtKB">
        <authorList>
            <consortium name="Ensembl"/>
        </authorList>
    </citation>
    <scope>IDENTIFICATION</scope>
</reference>
<dbReference type="InterPro" id="IPR013783">
    <property type="entry name" value="Ig-like_fold"/>
</dbReference>
<accession>A0A8B9VI75</accession>
<evidence type="ECO:0000313" key="3">
    <source>
        <dbReference type="Proteomes" id="UP000694549"/>
    </source>
</evidence>
<dbReference type="Gene3D" id="2.60.40.10">
    <property type="entry name" value="Immunoglobulins"/>
    <property type="match status" value="1"/>
</dbReference>
<dbReference type="Pfam" id="PF07686">
    <property type="entry name" value="V-set"/>
    <property type="match status" value="1"/>
</dbReference>
<feature type="domain" description="Ig-like" evidence="1">
    <location>
        <begin position="33"/>
        <end position="135"/>
    </location>
</feature>
<organism evidence="2 3">
    <name type="scientific">Anas zonorhyncha</name>
    <name type="common">Eastern spot-billed duck</name>
    <dbReference type="NCBI Taxonomy" id="75864"/>
    <lineage>
        <taxon>Eukaryota</taxon>
        <taxon>Metazoa</taxon>
        <taxon>Chordata</taxon>
        <taxon>Craniata</taxon>
        <taxon>Vertebrata</taxon>
        <taxon>Euteleostomi</taxon>
        <taxon>Archelosauria</taxon>
        <taxon>Archosauria</taxon>
        <taxon>Dinosauria</taxon>
        <taxon>Saurischia</taxon>
        <taxon>Theropoda</taxon>
        <taxon>Coelurosauria</taxon>
        <taxon>Aves</taxon>
        <taxon>Neognathae</taxon>
        <taxon>Galloanserae</taxon>
        <taxon>Anseriformes</taxon>
        <taxon>Anatidae</taxon>
        <taxon>Anatinae</taxon>
        <taxon>Anas</taxon>
    </lineage>
</organism>
<dbReference type="PANTHER" id="PTHR23267">
    <property type="entry name" value="IMMUNOGLOBULIN LIGHT CHAIN"/>
    <property type="match status" value="1"/>
</dbReference>
<dbReference type="InterPro" id="IPR007110">
    <property type="entry name" value="Ig-like_dom"/>
</dbReference>